<dbReference type="PANTHER" id="PTHR43767">
    <property type="entry name" value="LONG-CHAIN-FATTY-ACID--COA LIGASE"/>
    <property type="match status" value="1"/>
</dbReference>
<dbReference type="Pfam" id="PF00501">
    <property type="entry name" value="AMP-binding"/>
    <property type="match status" value="1"/>
</dbReference>
<dbReference type="GO" id="GO:0016878">
    <property type="term" value="F:acid-thiol ligase activity"/>
    <property type="evidence" value="ECO:0007669"/>
    <property type="project" value="UniProtKB-ARBA"/>
</dbReference>
<dbReference type="eggNOG" id="COG0318">
    <property type="taxonomic scope" value="Bacteria"/>
</dbReference>
<dbReference type="RefSeq" id="WP_020581007.1">
    <property type="nucleotide sequence ID" value="NZ_JOJP01000001.1"/>
</dbReference>
<comment type="similarity">
    <text evidence="1">Belongs to the ATP-dependent AMP-binding enzyme family.</text>
</comment>
<keyword evidence="2 5" id="KW-0436">Ligase</keyword>
<evidence type="ECO:0000256" key="2">
    <source>
        <dbReference type="ARBA" id="ARBA00022598"/>
    </source>
</evidence>
<comment type="caution">
    <text evidence="5">The sequence shown here is derived from an EMBL/GenBank/DDBJ whole genome shotgun (WGS) entry which is preliminary data.</text>
</comment>
<evidence type="ECO:0000313" key="5">
    <source>
        <dbReference type="EMBL" id="KEI70426.1"/>
    </source>
</evidence>
<feature type="domain" description="AMP-binding enzyme C-terminal" evidence="4">
    <location>
        <begin position="424"/>
        <end position="500"/>
    </location>
</feature>
<dbReference type="Pfam" id="PF13193">
    <property type="entry name" value="AMP-binding_C"/>
    <property type="match status" value="1"/>
</dbReference>
<dbReference type="Gene3D" id="3.30.300.30">
    <property type="match status" value="1"/>
</dbReference>
<dbReference type="PROSITE" id="PS00455">
    <property type="entry name" value="AMP_BINDING"/>
    <property type="match status" value="1"/>
</dbReference>
<dbReference type="InterPro" id="IPR050237">
    <property type="entry name" value="ATP-dep_AMP-bd_enzyme"/>
</dbReference>
<dbReference type="AlphaFoldDB" id="A0A081K8F0"/>
<dbReference type="InterPro" id="IPR020845">
    <property type="entry name" value="AMP-binding_CS"/>
</dbReference>
<organism evidence="5 6">
    <name type="scientific">Endozoicomonas elysicola</name>
    <dbReference type="NCBI Taxonomy" id="305900"/>
    <lineage>
        <taxon>Bacteria</taxon>
        <taxon>Pseudomonadati</taxon>
        <taxon>Pseudomonadota</taxon>
        <taxon>Gammaproteobacteria</taxon>
        <taxon>Oceanospirillales</taxon>
        <taxon>Endozoicomonadaceae</taxon>
        <taxon>Endozoicomonas</taxon>
    </lineage>
</organism>
<sequence length="519" mass="56488">MFSLTQLIRRSAQINPNGVATSMNGRVSTWQQLLSQVANLAGGLKQLGIKTDDRVAILALNSDRYYQSMFAIPWAGAVNVPINCRLADPEIQFWLEDCQASTLLVDKAFADRIPALKPQLPALKHVIYMDDDEPPHGFINFDSLLSSSPVTDAGRGNDDLAAIYYTGGTTGRSKGVMLSHQNLVSNTLQAGNFIKVSDNERILHVAPMFHIADGVMINACAMVAGSNYFLPSFEPIAFMKAVQEHKIQRMLVVPTMINMIVNHPEVASYDLSSLTDIVYGASPIPEAVIVRAMEVLPHTRFYQGYGQTETSPFITGLAPEYHTTTGPLSGRLNSAGRAIPGVEVAILNESHEPVAPGEIGEICLKGPNVMLGYLGLPEITEKALNNGWLHTGDSGRLDKEGFVYIVDRVKDMIVSGGENVYSIEVENAIHKHPSVAQCAVIGIPNEKWGEQVHAIIVPTSGATADEAVIMEHCRALIADYKCPRSISIHNGPLPLSGAGKILKNELREPYWDTKARSIN</sequence>
<reference evidence="5 6" key="1">
    <citation type="submission" date="2014-06" db="EMBL/GenBank/DDBJ databases">
        <title>Whole Genome Sequences of Three Symbiotic Endozoicomonas Bacteria.</title>
        <authorList>
            <person name="Neave M.J."/>
            <person name="Apprill A."/>
            <person name="Voolstra C.R."/>
        </authorList>
    </citation>
    <scope>NUCLEOTIDE SEQUENCE [LARGE SCALE GENOMIC DNA]</scope>
    <source>
        <strain evidence="5 6">DSM 22380</strain>
    </source>
</reference>
<accession>A0A081K8F0</accession>
<name>A0A081K8F0_9GAMM</name>
<keyword evidence="6" id="KW-1185">Reference proteome</keyword>
<dbReference type="SUPFAM" id="SSF56801">
    <property type="entry name" value="Acetyl-CoA synthetase-like"/>
    <property type="match status" value="1"/>
</dbReference>
<feature type="domain" description="AMP-dependent synthetase/ligase" evidence="3">
    <location>
        <begin position="9"/>
        <end position="374"/>
    </location>
</feature>
<evidence type="ECO:0000259" key="4">
    <source>
        <dbReference type="Pfam" id="PF13193"/>
    </source>
</evidence>
<evidence type="ECO:0000256" key="1">
    <source>
        <dbReference type="ARBA" id="ARBA00006432"/>
    </source>
</evidence>
<dbReference type="InterPro" id="IPR000873">
    <property type="entry name" value="AMP-dep_synth/lig_dom"/>
</dbReference>
<protein>
    <submittedName>
        <fullName evidence="5">Fatty-acid--CoA ligase</fullName>
    </submittedName>
</protein>
<evidence type="ECO:0000259" key="3">
    <source>
        <dbReference type="Pfam" id="PF00501"/>
    </source>
</evidence>
<dbReference type="PANTHER" id="PTHR43767:SF1">
    <property type="entry name" value="NONRIBOSOMAL PEPTIDE SYNTHASE PES1 (EUROFUNG)-RELATED"/>
    <property type="match status" value="1"/>
</dbReference>
<evidence type="ECO:0000313" key="6">
    <source>
        <dbReference type="Proteomes" id="UP000027997"/>
    </source>
</evidence>
<dbReference type="FunFam" id="3.30.300.30:FF:000008">
    <property type="entry name" value="2,3-dihydroxybenzoate-AMP ligase"/>
    <property type="match status" value="1"/>
</dbReference>
<dbReference type="CDD" id="cd17631">
    <property type="entry name" value="FACL_FadD13-like"/>
    <property type="match status" value="1"/>
</dbReference>
<proteinExistence type="inferred from homology"/>
<dbReference type="EMBL" id="JOJP01000001">
    <property type="protein sequence ID" value="KEI70426.1"/>
    <property type="molecule type" value="Genomic_DNA"/>
</dbReference>
<gene>
    <name evidence="5" type="ORF">GV64_06470</name>
</gene>
<dbReference type="STRING" id="305900.GV64_06470"/>
<dbReference type="Gene3D" id="3.40.50.12780">
    <property type="entry name" value="N-terminal domain of ligase-like"/>
    <property type="match status" value="1"/>
</dbReference>
<dbReference type="InterPro" id="IPR045851">
    <property type="entry name" value="AMP-bd_C_sf"/>
</dbReference>
<dbReference type="InterPro" id="IPR042099">
    <property type="entry name" value="ANL_N_sf"/>
</dbReference>
<dbReference type="NCBIfam" id="NF004837">
    <property type="entry name" value="PRK06187.1"/>
    <property type="match status" value="1"/>
</dbReference>
<dbReference type="InterPro" id="IPR025110">
    <property type="entry name" value="AMP-bd_C"/>
</dbReference>
<dbReference type="Proteomes" id="UP000027997">
    <property type="component" value="Unassembled WGS sequence"/>
</dbReference>